<evidence type="ECO:0000313" key="5">
    <source>
        <dbReference type="Proteomes" id="UP000219901"/>
    </source>
</evidence>
<feature type="region of interest" description="Disordered" evidence="1">
    <location>
        <begin position="271"/>
        <end position="311"/>
    </location>
</feature>
<dbReference type="InterPro" id="IPR007329">
    <property type="entry name" value="FMN-bd"/>
</dbReference>
<dbReference type="Proteomes" id="UP000219901">
    <property type="component" value="Unassembled WGS sequence"/>
</dbReference>
<protein>
    <submittedName>
        <fullName evidence="4">FMN-binding protein</fullName>
    </submittedName>
</protein>
<dbReference type="GO" id="GO:0016020">
    <property type="term" value="C:membrane"/>
    <property type="evidence" value="ECO:0007669"/>
    <property type="project" value="InterPro"/>
</dbReference>
<evidence type="ECO:0000256" key="2">
    <source>
        <dbReference type="SAM" id="SignalP"/>
    </source>
</evidence>
<name>A0A2A7A498_9FIRM</name>
<gene>
    <name evidence="4" type="ORF">CGS55_00495</name>
</gene>
<evidence type="ECO:0000313" key="4">
    <source>
        <dbReference type="EMBL" id="PDX73882.1"/>
    </source>
</evidence>
<dbReference type="EMBL" id="NMTV01000009">
    <property type="protein sequence ID" value="PDX73882.1"/>
    <property type="molecule type" value="Genomic_DNA"/>
</dbReference>
<feature type="compositionally biased region" description="Low complexity" evidence="1">
    <location>
        <begin position="338"/>
        <end position="355"/>
    </location>
</feature>
<dbReference type="RefSeq" id="WP_097782348.1">
    <property type="nucleotide sequence ID" value="NZ_NMTV01000009.1"/>
</dbReference>
<keyword evidence="2" id="KW-0732">Signal</keyword>
<feature type="domain" description="FMN-binding" evidence="3">
    <location>
        <begin position="191"/>
        <end position="264"/>
    </location>
</feature>
<dbReference type="Gene3D" id="3.90.1010.20">
    <property type="match status" value="2"/>
</dbReference>
<evidence type="ECO:0000256" key="1">
    <source>
        <dbReference type="SAM" id="MobiDB-lite"/>
    </source>
</evidence>
<dbReference type="SMART" id="SM00900">
    <property type="entry name" value="FMN_bind"/>
    <property type="match status" value="2"/>
</dbReference>
<feature type="chain" id="PRO_5039055383" evidence="2">
    <location>
        <begin position="23"/>
        <end position="369"/>
    </location>
</feature>
<reference evidence="4 5" key="1">
    <citation type="journal article" date="2017" name="Front. Microbiol.">
        <title>New Insights into the Diversity of the Genus Faecalibacterium.</title>
        <authorList>
            <person name="Benevides L."/>
            <person name="Burman S."/>
            <person name="Martin R."/>
            <person name="Robert V."/>
            <person name="Thomas M."/>
            <person name="Miquel S."/>
            <person name="Chain F."/>
            <person name="Sokol H."/>
            <person name="Bermudez-Humaran L.G."/>
            <person name="Morrison M."/>
            <person name="Langella P."/>
            <person name="Azevedo V.A."/>
            <person name="Chatel J.M."/>
            <person name="Soares S."/>
        </authorList>
    </citation>
    <scope>NUCLEOTIDE SEQUENCE [LARGE SCALE GENOMIC DNA]</scope>
    <source>
        <strain evidence="4 5">CNCM I 4546</strain>
    </source>
</reference>
<evidence type="ECO:0000259" key="3">
    <source>
        <dbReference type="SMART" id="SM00900"/>
    </source>
</evidence>
<feature type="domain" description="FMN-binding" evidence="3">
    <location>
        <begin position="79"/>
        <end position="153"/>
    </location>
</feature>
<feature type="compositionally biased region" description="Acidic residues" evidence="1">
    <location>
        <begin position="356"/>
        <end position="369"/>
    </location>
</feature>
<sequence length="369" mass="38926">MNKKRCNTLLPLVQLLPAVAAAAAVLFALPRTVPVLAAVPEKLTAVVEQQVEAASVEAEEEALPKLPYADGVYVGSSRGYGGAVRVQVTMENGSITEVEVLDASHETKQFLRRAKRLLTTVVDAQSWEVDAVSEATYTSRGILGAVQNALTGEVVNNPLPPQPKPAVPLVVEEFTAPSTYLDGIYTAEAIGFEGKITVQVTVAEDKITDITVLSAEDEEEYLSRAKRVIPAILEGQSPNVDAVSGATYSSSGILNAVKLALAKAAIAPAEEAAPEQAASEEVVEETAPSEAAEPEETPVTAPTVEVVQPEEKSAVSAWFKEVWQQLFPAETPDDSEPEPASSAEVLSASEAALPPEETETEPETEGAAE</sequence>
<accession>A0A2A7A498</accession>
<dbReference type="AlphaFoldDB" id="A0A2A7A498"/>
<organism evidence="4 5">
    <name type="scientific">Faecalibacterium prausnitzii</name>
    <dbReference type="NCBI Taxonomy" id="853"/>
    <lineage>
        <taxon>Bacteria</taxon>
        <taxon>Bacillati</taxon>
        <taxon>Bacillota</taxon>
        <taxon>Clostridia</taxon>
        <taxon>Eubacteriales</taxon>
        <taxon>Oscillospiraceae</taxon>
        <taxon>Faecalibacterium</taxon>
    </lineage>
</organism>
<feature type="compositionally biased region" description="Low complexity" evidence="1">
    <location>
        <begin position="271"/>
        <end position="307"/>
    </location>
</feature>
<proteinExistence type="predicted"/>
<dbReference type="GO" id="GO:0010181">
    <property type="term" value="F:FMN binding"/>
    <property type="evidence" value="ECO:0007669"/>
    <property type="project" value="InterPro"/>
</dbReference>
<feature type="region of interest" description="Disordered" evidence="1">
    <location>
        <begin position="326"/>
        <end position="369"/>
    </location>
</feature>
<comment type="caution">
    <text evidence="4">The sequence shown here is derived from an EMBL/GenBank/DDBJ whole genome shotgun (WGS) entry which is preliminary data.</text>
</comment>
<dbReference type="Pfam" id="PF04205">
    <property type="entry name" value="FMN_bind"/>
    <property type="match status" value="2"/>
</dbReference>
<feature type="signal peptide" evidence="2">
    <location>
        <begin position="1"/>
        <end position="22"/>
    </location>
</feature>